<organism evidence="2 3">
    <name type="scientific">Terriglobus saanensis (strain ATCC BAA-1853 / DSM 23119 / SP1PR4)</name>
    <dbReference type="NCBI Taxonomy" id="401053"/>
    <lineage>
        <taxon>Bacteria</taxon>
        <taxon>Pseudomonadati</taxon>
        <taxon>Acidobacteriota</taxon>
        <taxon>Terriglobia</taxon>
        <taxon>Terriglobales</taxon>
        <taxon>Acidobacteriaceae</taxon>
        <taxon>Terriglobus</taxon>
    </lineage>
</organism>
<accession>E8V4J9</accession>
<dbReference type="HOGENOM" id="CLU_1884798_0_0_0"/>
<keyword evidence="3" id="KW-1185">Reference proteome</keyword>
<dbReference type="RefSeq" id="WP_013570553.1">
    <property type="nucleotide sequence ID" value="NC_014963.1"/>
</dbReference>
<evidence type="ECO:0000313" key="2">
    <source>
        <dbReference type="EMBL" id="ADV84823.1"/>
    </source>
</evidence>
<proteinExistence type="predicted"/>
<keyword evidence="1" id="KW-0472">Membrane</keyword>
<feature type="transmembrane region" description="Helical" evidence="1">
    <location>
        <begin position="20"/>
        <end position="38"/>
    </location>
</feature>
<evidence type="ECO:0000313" key="3">
    <source>
        <dbReference type="Proteomes" id="UP000006844"/>
    </source>
</evidence>
<keyword evidence="1" id="KW-1133">Transmembrane helix</keyword>
<name>E8V4J9_TERSS</name>
<sequence length="135" mass="14854">MKSKKISSKSKRDPLDKIGLMAAEVGLMGALGLVIYVGRNQPSYLLQAMFVLWVSAPFVALLVAHVRAKQWSSAARRTLCWLSLVVTVFSLALYGLVALHPPRTKTGLVFVMVPPLSWLLFAFAGIVSSLRTRRV</sequence>
<gene>
    <name evidence="2" type="ordered locus">AciPR4_4075</name>
</gene>
<dbReference type="EMBL" id="CP002467">
    <property type="protein sequence ID" value="ADV84823.1"/>
    <property type="molecule type" value="Genomic_DNA"/>
</dbReference>
<dbReference type="Proteomes" id="UP000006844">
    <property type="component" value="Chromosome"/>
</dbReference>
<feature type="transmembrane region" description="Helical" evidence="1">
    <location>
        <begin position="109"/>
        <end position="130"/>
    </location>
</feature>
<protein>
    <submittedName>
        <fullName evidence="2">Uncharacterized protein</fullName>
    </submittedName>
</protein>
<dbReference type="STRING" id="401053.AciPR4_4075"/>
<keyword evidence="1" id="KW-0812">Transmembrane</keyword>
<dbReference type="AlphaFoldDB" id="E8V4J9"/>
<evidence type="ECO:0000256" key="1">
    <source>
        <dbReference type="SAM" id="Phobius"/>
    </source>
</evidence>
<feature type="transmembrane region" description="Helical" evidence="1">
    <location>
        <begin position="78"/>
        <end position="97"/>
    </location>
</feature>
<feature type="transmembrane region" description="Helical" evidence="1">
    <location>
        <begin position="44"/>
        <end position="66"/>
    </location>
</feature>
<reference evidence="2 3" key="1">
    <citation type="journal article" date="2012" name="Stand. Genomic Sci.">
        <title>Complete genome sequence of Terriglobus saanensis type strain SP1PR4(T), an Acidobacteria from tundra soil.</title>
        <authorList>
            <person name="Rawat S.R."/>
            <person name="Mannisto M.K."/>
            <person name="Starovoytov V."/>
            <person name="Goodwin L."/>
            <person name="Nolan M."/>
            <person name="Hauser L."/>
            <person name="Land M."/>
            <person name="Davenport K.W."/>
            <person name="Woyke T."/>
            <person name="Haggblom M.M."/>
        </authorList>
    </citation>
    <scope>NUCLEOTIDE SEQUENCE</scope>
    <source>
        <strain evidence="3">ATCC BAA-1853 / DSM 23119 / SP1PR4</strain>
    </source>
</reference>
<dbReference type="KEGG" id="tsa:AciPR4_4075"/>